<dbReference type="GO" id="GO:0005975">
    <property type="term" value="P:carbohydrate metabolic process"/>
    <property type="evidence" value="ECO:0007669"/>
    <property type="project" value="InterPro"/>
</dbReference>
<keyword evidence="1" id="KW-0479">Metal-binding</keyword>
<evidence type="ECO:0000256" key="1">
    <source>
        <dbReference type="ARBA" id="ARBA00022723"/>
    </source>
</evidence>
<sequence>YIIPKVDLVLAMSVNPGFGAQKFIPEVLPKISAIRKIAERKNPDLEIAVDGGINEVTSRQVVEKGANILVMGSFIFNSSNPEDLIINLKRKLNSKSERSYERRSK</sequence>
<name>A0A662D7A6_UNCAE</name>
<dbReference type="SUPFAM" id="SSF51366">
    <property type="entry name" value="Ribulose-phoshate binding barrel"/>
    <property type="match status" value="1"/>
</dbReference>
<dbReference type="InterPro" id="IPR013785">
    <property type="entry name" value="Aldolase_TIM"/>
</dbReference>
<dbReference type="AlphaFoldDB" id="A0A662D7A6"/>
<evidence type="ECO:0008006" key="5">
    <source>
        <dbReference type="Google" id="ProtNLM"/>
    </source>
</evidence>
<dbReference type="GO" id="GO:0046872">
    <property type="term" value="F:metal ion binding"/>
    <property type="evidence" value="ECO:0007669"/>
    <property type="project" value="UniProtKB-KW"/>
</dbReference>
<dbReference type="GO" id="GO:0016857">
    <property type="term" value="F:racemase and epimerase activity, acting on carbohydrates and derivatives"/>
    <property type="evidence" value="ECO:0007669"/>
    <property type="project" value="InterPro"/>
</dbReference>
<evidence type="ECO:0000256" key="2">
    <source>
        <dbReference type="ARBA" id="ARBA00023235"/>
    </source>
</evidence>
<dbReference type="PANTHER" id="PTHR11749">
    <property type="entry name" value="RIBULOSE-5-PHOSPHATE-3-EPIMERASE"/>
    <property type="match status" value="1"/>
</dbReference>
<organism evidence="3 4">
    <name type="scientific">Aerophobetes bacterium</name>
    <dbReference type="NCBI Taxonomy" id="2030807"/>
    <lineage>
        <taxon>Bacteria</taxon>
        <taxon>Candidatus Aerophobota</taxon>
    </lineage>
</organism>
<evidence type="ECO:0000313" key="4">
    <source>
        <dbReference type="Proteomes" id="UP000267654"/>
    </source>
</evidence>
<keyword evidence="2" id="KW-0413">Isomerase</keyword>
<comment type="caution">
    <text evidence="3">The sequence shown here is derived from an EMBL/GenBank/DDBJ whole genome shotgun (WGS) entry which is preliminary data.</text>
</comment>
<dbReference type="InterPro" id="IPR000056">
    <property type="entry name" value="Ribul_P_3_epim-like"/>
</dbReference>
<dbReference type="InterPro" id="IPR011060">
    <property type="entry name" value="RibuloseP-bd_barrel"/>
</dbReference>
<gene>
    <name evidence="3" type="ORF">DRI96_05770</name>
</gene>
<proteinExistence type="predicted"/>
<dbReference type="Gene3D" id="3.20.20.70">
    <property type="entry name" value="Aldolase class I"/>
    <property type="match status" value="1"/>
</dbReference>
<dbReference type="Proteomes" id="UP000267654">
    <property type="component" value="Unassembled WGS sequence"/>
</dbReference>
<feature type="non-terminal residue" evidence="3">
    <location>
        <position position="1"/>
    </location>
</feature>
<protein>
    <recommendedName>
        <fullName evidence="5">Ribulose-phosphate 3-epimerase</fullName>
    </recommendedName>
</protein>
<dbReference type="Pfam" id="PF00834">
    <property type="entry name" value="Ribul_P_3_epim"/>
    <property type="match status" value="1"/>
</dbReference>
<evidence type="ECO:0000313" key="3">
    <source>
        <dbReference type="EMBL" id="RLE11690.1"/>
    </source>
</evidence>
<dbReference type="EMBL" id="QMQB01000221">
    <property type="protein sequence ID" value="RLE11690.1"/>
    <property type="molecule type" value="Genomic_DNA"/>
</dbReference>
<accession>A0A662D7A6</accession>
<reference evidence="3 4" key="1">
    <citation type="submission" date="2018-06" db="EMBL/GenBank/DDBJ databases">
        <title>Extensive metabolic versatility and redundancy in microbially diverse, dynamic hydrothermal sediments.</title>
        <authorList>
            <person name="Dombrowski N."/>
            <person name="Teske A."/>
            <person name="Baker B.J."/>
        </authorList>
    </citation>
    <scope>NUCLEOTIDE SEQUENCE [LARGE SCALE GENOMIC DNA]</scope>
    <source>
        <strain evidence="3">B19_G9</strain>
    </source>
</reference>